<dbReference type="InterPro" id="IPR007278">
    <property type="entry name" value="DUF397"/>
</dbReference>
<dbReference type="EMBL" id="JBHLZP010000001">
    <property type="protein sequence ID" value="MFB9830663.1"/>
    <property type="molecule type" value="Genomic_DNA"/>
</dbReference>
<name>A0ABV5Y6M6_9ACTN</name>
<feature type="domain" description="DUF397" evidence="2">
    <location>
        <begin position="7"/>
        <end position="29"/>
    </location>
</feature>
<evidence type="ECO:0000256" key="1">
    <source>
        <dbReference type="SAM" id="MobiDB-lite"/>
    </source>
</evidence>
<organism evidence="3 4">
    <name type="scientific">Actinoallomurus acaciae</name>
    <dbReference type="NCBI Taxonomy" id="502577"/>
    <lineage>
        <taxon>Bacteria</taxon>
        <taxon>Bacillati</taxon>
        <taxon>Actinomycetota</taxon>
        <taxon>Actinomycetes</taxon>
        <taxon>Streptosporangiales</taxon>
        <taxon>Thermomonosporaceae</taxon>
        <taxon>Actinoallomurus</taxon>
    </lineage>
</organism>
<feature type="region of interest" description="Disordered" evidence="1">
    <location>
        <begin position="1"/>
        <end position="21"/>
    </location>
</feature>
<accession>A0ABV5Y6M6</accession>
<evidence type="ECO:0000313" key="3">
    <source>
        <dbReference type="EMBL" id="MFB9830663.1"/>
    </source>
</evidence>
<gene>
    <name evidence="3" type="ORF">ACFFNX_00365</name>
</gene>
<reference evidence="3 4" key="1">
    <citation type="submission" date="2024-09" db="EMBL/GenBank/DDBJ databases">
        <authorList>
            <person name="Sun Q."/>
            <person name="Mori K."/>
        </authorList>
    </citation>
    <scope>NUCLEOTIDE SEQUENCE [LARGE SCALE GENOMIC DNA]</scope>
    <source>
        <strain evidence="3 4">TBRC 0563</strain>
    </source>
</reference>
<keyword evidence="4" id="KW-1185">Reference proteome</keyword>
<dbReference type="Pfam" id="PF04149">
    <property type="entry name" value="DUF397"/>
    <property type="match status" value="1"/>
</dbReference>
<dbReference type="RefSeq" id="WP_378193216.1">
    <property type="nucleotide sequence ID" value="NZ_JBHLZP010000001.1"/>
</dbReference>
<protein>
    <submittedName>
        <fullName evidence="3">DUF397 domain-containing protein</fullName>
    </submittedName>
</protein>
<dbReference type="Proteomes" id="UP001589627">
    <property type="component" value="Unassembled WGS sequence"/>
</dbReference>
<evidence type="ECO:0000313" key="4">
    <source>
        <dbReference type="Proteomes" id="UP001589627"/>
    </source>
</evidence>
<evidence type="ECO:0000259" key="2">
    <source>
        <dbReference type="Pfam" id="PF04149"/>
    </source>
</evidence>
<proteinExistence type="predicted"/>
<comment type="caution">
    <text evidence="3">The sequence shown here is derived from an EMBL/GenBank/DDBJ whole genome shotgun (WGS) entry which is preliminary data.</text>
</comment>
<sequence>MPDQPSLEWRTSTHSQGGDGNCVEVAVASGRELAPS</sequence>